<gene>
    <name evidence="1" type="ORF">GCM10010967_23460</name>
</gene>
<sequence>MNNHKKTLDASYFNALYGNNQDPWNFEGSDYEKNKYAQTMLMIPDDVYARVFEIGCSNGVLTEMLQNRSQRLLAVDSSRVAVENAKKRLEKYHHVIVVEMEVPREFPALKFNLILLSEVGYFMVAEELLALRDKLIAALLPGGHLLMVHWTPVVEEFPLTGDQVHEFFIEESDESGPLDHLKNRKEPEYRMDLFKRKPVPA</sequence>
<dbReference type="InterPro" id="IPR029063">
    <property type="entry name" value="SAM-dependent_MTases_sf"/>
</dbReference>
<evidence type="ECO:0000313" key="1">
    <source>
        <dbReference type="EMBL" id="GGM89894.1"/>
    </source>
</evidence>
<dbReference type="Proteomes" id="UP000632339">
    <property type="component" value="Unassembled WGS sequence"/>
</dbReference>
<dbReference type="GO" id="GO:0032259">
    <property type="term" value="P:methylation"/>
    <property type="evidence" value="ECO:0007669"/>
    <property type="project" value="UniProtKB-KW"/>
</dbReference>
<keyword evidence="1" id="KW-0489">Methyltransferase</keyword>
<protein>
    <submittedName>
        <fullName evidence="1">Methyltransferase</fullName>
    </submittedName>
</protein>
<reference evidence="2" key="1">
    <citation type="journal article" date="2019" name="Int. J. Syst. Evol. Microbiol.">
        <title>The Global Catalogue of Microorganisms (GCM) 10K type strain sequencing project: providing services to taxonomists for standard genome sequencing and annotation.</title>
        <authorList>
            <consortium name="The Broad Institute Genomics Platform"/>
            <consortium name="The Broad Institute Genome Sequencing Center for Infectious Disease"/>
            <person name="Wu L."/>
            <person name="Ma J."/>
        </authorList>
    </citation>
    <scope>NUCLEOTIDE SEQUENCE [LARGE SCALE GENOMIC DNA]</scope>
    <source>
        <strain evidence="2">CGMCC 1.6375</strain>
    </source>
</reference>
<dbReference type="RefSeq" id="WP_019943704.1">
    <property type="nucleotide sequence ID" value="NZ_BMLI01000001.1"/>
</dbReference>
<organism evidence="1 2">
    <name type="scientific">Dyadobacter beijingensis</name>
    <dbReference type="NCBI Taxonomy" id="365489"/>
    <lineage>
        <taxon>Bacteria</taxon>
        <taxon>Pseudomonadati</taxon>
        <taxon>Bacteroidota</taxon>
        <taxon>Cytophagia</taxon>
        <taxon>Cytophagales</taxon>
        <taxon>Spirosomataceae</taxon>
        <taxon>Dyadobacter</taxon>
    </lineage>
</organism>
<dbReference type="EMBL" id="BMLI01000001">
    <property type="protein sequence ID" value="GGM89894.1"/>
    <property type="molecule type" value="Genomic_DNA"/>
</dbReference>
<dbReference type="PANTHER" id="PTHR43861">
    <property type="entry name" value="TRANS-ACONITATE 2-METHYLTRANSFERASE-RELATED"/>
    <property type="match status" value="1"/>
</dbReference>
<dbReference type="SUPFAM" id="SSF53335">
    <property type="entry name" value="S-adenosyl-L-methionine-dependent methyltransferases"/>
    <property type="match status" value="1"/>
</dbReference>
<dbReference type="Pfam" id="PF05401">
    <property type="entry name" value="NodS"/>
    <property type="match status" value="1"/>
</dbReference>
<comment type="caution">
    <text evidence="1">The sequence shown here is derived from an EMBL/GenBank/DDBJ whole genome shotgun (WGS) entry which is preliminary data.</text>
</comment>
<keyword evidence="2" id="KW-1185">Reference proteome</keyword>
<proteinExistence type="predicted"/>
<keyword evidence="1" id="KW-0808">Transferase</keyword>
<dbReference type="GO" id="GO:0008168">
    <property type="term" value="F:methyltransferase activity"/>
    <property type="evidence" value="ECO:0007669"/>
    <property type="project" value="UniProtKB-KW"/>
</dbReference>
<evidence type="ECO:0000313" key="2">
    <source>
        <dbReference type="Proteomes" id="UP000632339"/>
    </source>
</evidence>
<dbReference type="InterPro" id="IPR008715">
    <property type="entry name" value="SAM-MeTfrase_NodS-like"/>
</dbReference>
<dbReference type="Gene3D" id="3.40.50.150">
    <property type="entry name" value="Vaccinia Virus protein VP39"/>
    <property type="match status" value="1"/>
</dbReference>
<name>A0ABQ2HW23_9BACT</name>
<accession>A0ABQ2HW23</accession>